<dbReference type="RefSeq" id="WP_082887296.1">
    <property type="nucleotide sequence ID" value="NZ_FKBS01000017.1"/>
</dbReference>
<evidence type="ECO:0000313" key="4">
    <source>
        <dbReference type="Proteomes" id="UP000077037"/>
    </source>
</evidence>
<dbReference type="EMBL" id="FKBS01000017">
    <property type="protein sequence ID" value="SAI41681.1"/>
    <property type="molecule type" value="Genomic_DNA"/>
</dbReference>
<dbReference type="EC" id="6.2.1.3" evidence="3"/>
<dbReference type="InterPro" id="IPR025110">
    <property type="entry name" value="AMP-bd_C"/>
</dbReference>
<evidence type="ECO:0000313" key="3">
    <source>
        <dbReference type="EMBL" id="SAI41681.1"/>
    </source>
</evidence>
<dbReference type="GO" id="GO:0004467">
    <property type="term" value="F:long-chain fatty acid-CoA ligase activity"/>
    <property type="evidence" value="ECO:0007669"/>
    <property type="project" value="UniProtKB-EC"/>
</dbReference>
<protein>
    <submittedName>
        <fullName evidence="3">Fatty acid CoA ligase</fullName>
        <ecNumber evidence="3">6.2.1.3</ecNumber>
    </submittedName>
</protein>
<feature type="domain" description="AMP-dependent synthetase/ligase" evidence="1">
    <location>
        <begin position="36"/>
        <end position="391"/>
    </location>
</feature>
<dbReference type="Proteomes" id="UP000077037">
    <property type="component" value="Unassembled WGS sequence"/>
</dbReference>
<dbReference type="Pfam" id="PF00501">
    <property type="entry name" value="AMP-binding"/>
    <property type="match status" value="1"/>
</dbReference>
<dbReference type="InterPro" id="IPR020845">
    <property type="entry name" value="AMP-binding_CS"/>
</dbReference>
<dbReference type="Pfam" id="PF13193">
    <property type="entry name" value="AMP-binding_C"/>
    <property type="match status" value="1"/>
</dbReference>
<dbReference type="PANTHER" id="PTHR43767:SF1">
    <property type="entry name" value="NONRIBOSOMAL PEPTIDE SYNTHASE PES1 (EUROFUNG)-RELATED"/>
    <property type="match status" value="1"/>
</dbReference>
<reference evidence="3 4" key="1">
    <citation type="submission" date="2016-03" db="EMBL/GenBank/DDBJ databases">
        <authorList>
            <consortium name="Pathogen Informatics"/>
        </authorList>
    </citation>
    <scope>NUCLEOTIDE SEQUENCE [LARGE SCALE GENOMIC DNA]</scope>
    <source>
        <strain evidence="3 4">NCTC13364</strain>
    </source>
</reference>
<dbReference type="PANTHER" id="PTHR43767">
    <property type="entry name" value="LONG-CHAIN-FATTY-ACID--COA LIGASE"/>
    <property type="match status" value="1"/>
</dbReference>
<dbReference type="InterPro" id="IPR000873">
    <property type="entry name" value="AMP-dep_synth/lig_dom"/>
</dbReference>
<keyword evidence="3" id="KW-0436">Ligase</keyword>
<organism evidence="3 4">
    <name type="scientific">Bordetella ansorpii</name>
    <dbReference type="NCBI Taxonomy" id="288768"/>
    <lineage>
        <taxon>Bacteria</taxon>
        <taxon>Pseudomonadati</taxon>
        <taxon>Pseudomonadota</taxon>
        <taxon>Betaproteobacteria</taxon>
        <taxon>Burkholderiales</taxon>
        <taxon>Alcaligenaceae</taxon>
        <taxon>Bordetella</taxon>
    </lineage>
</organism>
<dbReference type="InterPro" id="IPR050237">
    <property type="entry name" value="ATP-dep_AMP-bd_enzyme"/>
</dbReference>
<evidence type="ECO:0000259" key="1">
    <source>
        <dbReference type="Pfam" id="PF00501"/>
    </source>
</evidence>
<gene>
    <name evidence="3" type="primary">fadD_4</name>
    <name evidence="3" type="ORF">SAMEA1982600_03327</name>
</gene>
<accession>A0A157Q7H2</accession>
<dbReference type="Gene3D" id="3.30.300.30">
    <property type="match status" value="1"/>
</dbReference>
<dbReference type="OrthoDB" id="9766486at2"/>
<dbReference type="AlphaFoldDB" id="A0A157Q7H2"/>
<name>A0A157Q7H2_9BORD</name>
<feature type="domain" description="AMP-binding enzyme C-terminal" evidence="2">
    <location>
        <begin position="441"/>
        <end position="519"/>
    </location>
</feature>
<sequence>MAYHETLAVQMPPVAERRRKIEAEALPRNLHALLTAAARDSGDKTLWNFFEIEQTISYADCLAQVERLAAGLLGAGVRKGTHVAVMMPNVPAMPLTWLALATIGAVMVPVNISYTQRELAYVLGNSDAEYLVAHDSLVDLIDAYLDTEDCKLAREKVIVDGQQGRGFVNWQSLANARAVDLDVDGVLSSDLLNIQYTSGTTGFPKGCMLTQEYWLVSGKANAFRDARQFGHLLAPTPFYYMDPQWLLVMTLYQRGTLFVANRQSATRFMQWVREFRINFCLLPYLVYKQPEHPDDGANALVRANVYGVPRELHAKIEQRFDVVAREAFGMTEVGPAMFMPLESTGMVGSGSCGVPSPFRECRIIDEQGNDVPVGVVGELCIRGRGIMLGYYKNEQATADAFLGDWFKTGDAFRQDEQGHFYIQGRYKDMIRRSAENIAAREVEAVLNGIAQVRESAAVPVPDPIRGEEVKAFIVLAAGVSPDAGTLDSIIAGCQASLAKFKVPRYYSFIDALPKTASLKIAKGTLRERAAGLDEPTYDRQENAWLESKTKGAGHGEA</sequence>
<dbReference type="InterPro" id="IPR045851">
    <property type="entry name" value="AMP-bd_C_sf"/>
</dbReference>
<dbReference type="PROSITE" id="PS00455">
    <property type="entry name" value="AMP_BINDING"/>
    <property type="match status" value="1"/>
</dbReference>
<dbReference type="InterPro" id="IPR042099">
    <property type="entry name" value="ANL_N_sf"/>
</dbReference>
<dbReference type="Gene3D" id="3.40.50.12780">
    <property type="entry name" value="N-terminal domain of ligase-like"/>
    <property type="match status" value="1"/>
</dbReference>
<evidence type="ECO:0000259" key="2">
    <source>
        <dbReference type="Pfam" id="PF13193"/>
    </source>
</evidence>
<proteinExistence type="predicted"/>
<dbReference type="SUPFAM" id="SSF56801">
    <property type="entry name" value="Acetyl-CoA synthetase-like"/>
    <property type="match status" value="1"/>
</dbReference>